<organism evidence="9 10">
    <name type="scientific">Actinorhabdospora filicis</name>
    <dbReference type="NCBI Taxonomy" id="1785913"/>
    <lineage>
        <taxon>Bacteria</taxon>
        <taxon>Bacillati</taxon>
        <taxon>Actinomycetota</taxon>
        <taxon>Actinomycetes</taxon>
        <taxon>Micromonosporales</taxon>
        <taxon>Micromonosporaceae</taxon>
        <taxon>Actinorhabdospora</taxon>
    </lineage>
</organism>
<dbReference type="GO" id="GO:0022857">
    <property type="term" value="F:transmembrane transporter activity"/>
    <property type="evidence" value="ECO:0007669"/>
    <property type="project" value="InterPro"/>
</dbReference>
<dbReference type="Proteomes" id="UP001165079">
    <property type="component" value="Unassembled WGS sequence"/>
</dbReference>
<keyword evidence="4 7" id="KW-0812">Transmembrane</keyword>
<gene>
    <name evidence="9" type="ORF">Afil01_22160</name>
</gene>
<protein>
    <submittedName>
        <fullName evidence="9">MFS transporter</fullName>
    </submittedName>
</protein>
<feature type="transmembrane region" description="Helical" evidence="7">
    <location>
        <begin position="105"/>
        <end position="124"/>
    </location>
</feature>
<dbReference type="Gene3D" id="1.20.1250.20">
    <property type="entry name" value="MFS general substrate transporter like domains"/>
    <property type="match status" value="1"/>
</dbReference>
<sequence length="388" mass="39887">MRRLSPVIWILAANRFVSACAGFMMLFLFLYLTGPRGLSLTAAGVITGVIGAGSITGSFTGGWFSDRFGHRRVMLTAGLFGGLGVLLVPWLPIPVLACVLPLTAYAGSVGGVAQSALVAVAGGSGDRRTAIAVSRAASNAGFVLGPLIGAALSAWSYDAMFVIEGVTVLLVRQIVARMLPREAPPAGPREKIRLWPALRADKGLLTLLPAILVVDLVYRQLYSTLPVYLGDSGHGVGLYAALIAVGSGMILVLEIPVALWLKRLPATAIIGSGYALVAVGFAMFGLGTHAVLMVVAMLVLTAGEILYKTTASAHLADLAPPGLVARYQGLYSGLATSGVVFAAPVGALVYGSGLLWPLCGAAAGIAAFAAFWSGRRVSIMAAAGNPVS</sequence>
<dbReference type="Pfam" id="PF07690">
    <property type="entry name" value="MFS_1"/>
    <property type="match status" value="1"/>
</dbReference>
<feature type="transmembrane region" description="Helical" evidence="7">
    <location>
        <begin position="266"/>
        <end position="284"/>
    </location>
</feature>
<dbReference type="PANTHER" id="PTHR23517:SF2">
    <property type="entry name" value="MULTIDRUG RESISTANCE PROTEIN MDTH"/>
    <property type="match status" value="1"/>
</dbReference>
<evidence type="ECO:0000313" key="10">
    <source>
        <dbReference type="Proteomes" id="UP001165079"/>
    </source>
</evidence>
<evidence type="ECO:0000256" key="2">
    <source>
        <dbReference type="ARBA" id="ARBA00022448"/>
    </source>
</evidence>
<feature type="transmembrane region" description="Helical" evidence="7">
    <location>
        <begin position="290"/>
        <end position="307"/>
    </location>
</feature>
<name>A0A9W6SKM6_9ACTN</name>
<feature type="transmembrane region" description="Helical" evidence="7">
    <location>
        <begin position="328"/>
        <end position="348"/>
    </location>
</feature>
<dbReference type="PROSITE" id="PS50850">
    <property type="entry name" value="MFS"/>
    <property type="match status" value="1"/>
</dbReference>
<evidence type="ECO:0000256" key="7">
    <source>
        <dbReference type="SAM" id="Phobius"/>
    </source>
</evidence>
<dbReference type="InterPro" id="IPR036259">
    <property type="entry name" value="MFS_trans_sf"/>
</dbReference>
<dbReference type="InterPro" id="IPR050171">
    <property type="entry name" value="MFS_Transporters"/>
</dbReference>
<keyword evidence="3" id="KW-1003">Cell membrane</keyword>
<feature type="transmembrane region" description="Helical" evidence="7">
    <location>
        <begin position="38"/>
        <end position="61"/>
    </location>
</feature>
<keyword evidence="5 7" id="KW-1133">Transmembrane helix</keyword>
<keyword evidence="10" id="KW-1185">Reference proteome</keyword>
<feature type="transmembrane region" description="Helical" evidence="7">
    <location>
        <begin position="7"/>
        <end position="32"/>
    </location>
</feature>
<evidence type="ECO:0000256" key="3">
    <source>
        <dbReference type="ARBA" id="ARBA00022475"/>
    </source>
</evidence>
<keyword evidence="6 7" id="KW-0472">Membrane</keyword>
<evidence type="ECO:0000256" key="5">
    <source>
        <dbReference type="ARBA" id="ARBA00022989"/>
    </source>
</evidence>
<feature type="transmembrane region" description="Helical" evidence="7">
    <location>
        <begin position="136"/>
        <end position="155"/>
    </location>
</feature>
<comment type="subcellular location">
    <subcellularLocation>
        <location evidence="1">Cell membrane</location>
        <topology evidence="1">Multi-pass membrane protein</topology>
    </subcellularLocation>
</comment>
<accession>A0A9W6SKM6</accession>
<evidence type="ECO:0000313" key="9">
    <source>
        <dbReference type="EMBL" id="GLZ77409.1"/>
    </source>
</evidence>
<comment type="caution">
    <text evidence="9">The sequence shown here is derived from an EMBL/GenBank/DDBJ whole genome shotgun (WGS) entry which is preliminary data.</text>
</comment>
<dbReference type="GO" id="GO:0005886">
    <property type="term" value="C:plasma membrane"/>
    <property type="evidence" value="ECO:0007669"/>
    <property type="project" value="UniProtKB-SubCell"/>
</dbReference>
<evidence type="ECO:0000259" key="8">
    <source>
        <dbReference type="PROSITE" id="PS50850"/>
    </source>
</evidence>
<dbReference type="SUPFAM" id="SSF103473">
    <property type="entry name" value="MFS general substrate transporter"/>
    <property type="match status" value="1"/>
</dbReference>
<dbReference type="RefSeq" id="WP_285662518.1">
    <property type="nucleotide sequence ID" value="NZ_BSTX01000001.1"/>
</dbReference>
<evidence type="ECO:0000256" key="4">
    <source>
        <dbReference type="ARBA" id="ARBA00022692"/>
    </source>
</evidence>
<dbReference type="EMBL" id="BSTX01000001">
    <property type="protein sequence ID" value="GLZ77409.1"/>
    <property type="molecule type" value="Genomic_DNA"/>
</dbReference>
<feature type="transmembrane region" description="Helical" evidence="7">
    <location>
        <begin position="238"/>
        <end position="259"/>
    </location>
</feature>
<feature type="domain" description="Major facilitator superfamily (MFS) profile" evidence="8">
    <location>
        <begin position="1"/>
        <end position="183"/>
    </location>
</feature>
<feature type="transmembrane region" description="Helical" evidence="7">
    <location>
        <begin position="73"/>
        <end position="93"/>
    </location>
</feature>
<dbReference type="AlphaFoldDB" id="A0A9W6SKM6"/>
<proteinExistence type="predicted"/>
<evidence type="ECO:0000256" key="1">
    <source>
        <dbReference type="ARBA" id="ARBA00004651"/>
    </source>
</evidence>
<evidence type="ECO:0000256" key="6">
    <source>
        <dbReference type="ARBA" id="ARBA00023136"/>
    </source>
</evidence>
<feature type="transmembrane region" description="Helical" evidence="7">
    <location>
        <begin position="354"/>
        <end position="372"/>
    </location>
</feature>
<reference evidence="9" key="1">
    <citation type="submission" date="2023-03" db="EMBL/GenBank/DDBJ databases">
        <title>Actinorhabdospora filicis NBRC 111898.</title>
        <authorList>
            <person name="Ichikawa N."/>
            <person name="Sato H."/>
            <person name="Tonouchi N."/>
        </authorList>
    </citation>
    <scope>NUCLEOTIDE SEQUENCE</scope>
    <source>
        <strain evidence="9">NBRC 111898</strain>
    </source>
</reference>
<dbReference type="InterPro" id="IPR020846">
    <property type="entry name" value="MFS_dom"/>
</dbReference>
<dbReference type="InterPro" id="IPR011701">
    <property type="entry name" value="MFS"/>
</dbReference>
<keyword evidence="2" id="KW-0813">Transport</keyword>
<dbReference type="PANTHER" id="PTHR23517">
    <property type="entry name" value="RESISTANCE PROTEIN MDTM, PUTATIVE-RELATED-RELATED"/>
    <property type="match status" value="1"/>
</dbReference>